<evidence type="ECO:0000313" key="3">
    <source>
        <dbReference type="Proteomes" id="UP000629468"/>
    </source>
</evidence>
<feature type="region of interest" description="Disordered" evidence="1">
    <location>
        <begin position="685"/>
        <end position="713"/>
    </location>
</feature>
<proteinExistence type="predicted"/>
<feature type="region of interest" description="Disordered" evidence="1">
    <location>
        <begin position="553"/>
        <end position="583"/>
    </location>
</feature>
<evidence type="ECO:0000256" key="1">
    <source>
        <dbReference type="SAM" id="MobiDB-lite"/>
    </source>
</evidence>
<gene>
    <name evidence="2" type="ORF">Agabi119p4_5067</name>
</gene>
<reference evidence="2 3" key="1">
    <citation type="journal article" name="Sci. Rep.">
        <title>Telomere-to-telomere assembled and centromere annotated genomes of the two main subspecies of the button mushroom Agaricus bisporus reveal especially polymorphic chromosome ends.</title>
        <authorList>
            <person name="Sonnenberg A.S.M."/>
            <person name="Sedaghat-Telgerd N."/>
            <person name="Lavrijssen B."/>
            <person name="Ohm R.A."/>
            <person name="Hendrickx P.M."/>
            <person name="Scholtmeijer K."/>
            <person name="Baars J.J.P."/>
            <person name="van Peer A."/>
        </authorList>
    </citation>
    <scope>NUCLEOTIDE SEQUENCE [LARGE SCALE GENOMIC DNA]</scope>
    <source>
        <strain evidence="2 3">H119_p4</strain>
    </source>
</reference>
<feature type="compositionally biased region" description="Polar residues" evidence="1">
    <location>
        <begin position="116"/>
        <end position="135"/>
    </location>
</feature>
<dbReference type="AlphaFoldDB" id="A0A8H7F4I0"/>
<dbReference type="EMBL" id="JABXXO010000006">
    <property type="protein sequence ID" value="KAF7776674.1"/>
    <property type="molecule type" value="Genomic_DNA"/>
</dbReference>
<protein>
    <submittedName>
        <fullName evidence="2">Uncharacterized protein</fullName>
    </submittedName>
</protein>
<feature type="region of interest" description="Disordered" evidence="1">
    <location>
        <begin position="1"/>
        <end position="22"/>
    </location>
</feature>
<feature type="compositionally biased region" description="Polar residues" evidence="1">
    <location>
        <begin position="1"/>
        <end position="16"/>
    </location>
</feature>
<evidence type="ECO:0000313" key="2">
    <source>
        <dbReference type="EMBL" id="KAF7776674.1"/>
    </source>
</evidence>
<comment type="caution">
    <text evidence="2">The sequence shown here is derived from an EMBL/GenBank/DDBJ whole genome shotgun (WGS) entry which is preliminary data.</text>
</comment>
<dbReference type="Proteomes" id="UP000629468">
    <property type="component" value="Unassembled WGS sequence"/>
</dbReference>
<organism evidence="2 3">
    <name type="scientific">Agaricus bisporus var. burnettii</name>
    <dbReference type="NCBI Taxonomy" id="192524"/>
    <lineage>
        <taxon>Eukaryota</taxon>
        <taxon>Fungi</taxon>
        <taxon>Dikarya</taxon>
        <taxon>Basidiomycota</taxon>
        <taxon>Agaricomycotina</taxon>
        <taxon>Agaricomycetes</taxon>
        <taxon>Agaricomycetidae</taxon>
        <taxon>Agaricales</taxon>
        <taxon>Agaricineae</taxon>
        <taxon>Agaricaceae</taxon>
        <taxon>Agaricus</taxon>
    </lineage>
</organism>
<feature type="compositionally biased region" description="Acidic residues" evidence="1">
    <location>
        <begin position="553"/>
        <end position="571"/>
    </location>
</feature>
<feature type="compositionally biased region" description="Basic and acidic residues" evidence="1">
    <location>
        <begin position="572"/>
        <end position="583"/>
    </location>
</feature>
<name>A0A8H7F4I0_AGABI</name>
<feature type="compositionally biased region" description="Low complexity" evidence="1">
    <location>
        <begin position="692"/>
        <end position="712"/>
    </location>
</feature>
<sequence length="720" mass="80437">MEPQASAHNDPNSNPGEFQVDPQLMEFLDRKFQESLQHELGAFQQVARERFADAEAGWMKTIQQNKEREALLEDQVDDLRRQLEASRKAALPLPVTGPENPATNPDSYQHPRLEPSAQTSMSVHAQDQSSSQPLTTPVVVDSVHQSSGNTPAIEPEAATRKLAEHQLSSKDIPPGATKLKDSLELHIRMLWGHLSATTKPPEVNRSQLAEFNARFAENLNDSELAQICKDSQPLISPSLVQVQASIPLTVATSQSRILSGARRLEEFLLEYIQATTSKFGLTQWCPDLSQSAGSVYNSACRIIALETFRQAVSGQQYRLGSAEKFLKNMPLLIGIYNGFVHYRMRKIFDREMLYPGRTKQLAANNPAYQNRYRLCQSRIEFARANGYKRYLKYLDPKATSDDEADPQGSRVNGRPVHFIKVRRERSVAFNTWIRLLDRERELAAMYEGKTFRQDRIRTMPDNPDESAFPLLPLNMPLDYYDPTFFNFLQPNLRKRIAGAYPTVGLLPEVSHSFGRGPNGKPHKDERLGEKAFNKKYRENVLLRYRLDDLDDIDAFDSDADDDDDDEEEEEVGDRHEEMEEDFPAHSRDCVKHGFACANSNPLRPYQSPPPRSPGMSGSAALCTWPPFLPSLNPLCSPADLCPSSFPFGRAVLVCPAPLVAREGVQGSIPMLSQPSPPHCSHFLVGPSRHTLGTSPTSPNSSGPSSAAPGGSNLTFEIADI</sequence>
<accession>A0A8H7F4I0</accession>
<feature type="region of interest" description="Disordered" evidence="1">
    <location>
        <begin position="87"/>
        <end position="137"/>
    </location>
</feature>